<gene>
    <name evidence="1" type="ORF">H5410_016210</name>
</gene>
<comment type="caution">
    <text evidence="1">The sequence shown here is derived from an EMBL/GenBank/DDBJ whole genome shotgun (WGS) entry which is preliminary data.</text>
</comment>
<sequence length="104" mass="12831">MDKQEIMLRIISDHAPLQLLCREWEKPYFEFEDRYTKELNKTSFGNLEHRKNELLGKMAHFDRDYEDKTLQEEEWVDRACLHIELKDIAKYEGLAWRQHHGYYR</sequence>
<dbReference type="Proteomes" id="UP000824120">
    <property type="component" value="Chromosome 3"/>
</dbReference>
<evidence type="ECO:0000313" key="2">
    <source>
        <dbReference type="Proteomes" id="UP000824120"/>
    </source>
</evidence>
<proteinExistence type="predicted"/>
<organism evidence="1 2">
    <name type="scientific">Solanum commersonii</name>
    <name type="common">Commerson's wild potato</name>
    <name type="synonym">Commerson's nightshade</name>
    <dbReference type="NCBI Taxonomy" id="4109"/>
    <lineage>
        <taxon>Eukaryota</taxon>
        <taxon>Viridiplantae</taxon>
        <taxon>Streptophyta</taxon>
        <taxon>Embryophyta</taxon>
        <taxon>Tracheophyta</taxon>
        <taxon>Spermatophyta</taxon>
        <taxon>Magnoliopsida</taxon>
        <taxon>eudicotyledons</taxon>
        <taxon>Gunneridae</taxon>
        <taxon>Pentapetalae</taxon>
        <taxon>asterids</taxon>
        <taxon>lamiids</taxon>
        <taxon>Solanales</taxon>
        <taxon>Solanaceae</taxon>
        <taxon>Solanoideae</taxon>
        <taxon>Solaneae</taxon>
        <taxon>Solanum</taxon>
    </lineage>
</organism>
<reference evidence="1 2" key="1">
    <citation type="submission" date="2020-09" db="EMBL/GenBank/DDBJ databases">
        <title>De no assembly of potato wild relative species, Solanum commersonii.</title>
        <authorList>
            <person name="Cho K."/>
        </authorList>
    </citation>
    <scope>NUCLEOTIDE SEQUENCE [LARGE SCALE GENOMIC DNA]</scope>
    <source>
        <strain evidence="1">LZ3.2</strain>
        <tissue evidence="1">Leaf</tissue>
    </source>
</reference>
<dbReference type="EMBL" id="JACXVP010000003">
    <property type="protein sequence ID" value="KAG5616386.1"/>
    <property type="molecule type" value="Genomic_DNA"/>
</dbReference>
<accession>A0A9J5ZWQ3</accession>
<keyword evidence="2" id="KW-1185">Reference proteome</keyword>
<evidence type="ECO:0000313" key="1">
    <source>
        <dbReference type="EMBL" id="KAG5616386.1"/>
    </source>
</evidence>
<dbReference type="AlphaFoldDB" id="A0A9J5ZWQ3"/>
<protein>
    <submittedName>
        <fullName evidence="1">Uncharacterized protein</fullName>
    </submittedName>
</protein>
<name>A0A9J5ZWQ3_SOLCO</name>